<gene>
    <name evidence="1" type="ORF">FUA23_02575</name>
</gene>
<keyword evidence="2" id="KW-1185">Reference proteome</keyword>
<name>A0A5C7FIX5_9BACT</name>
<dbReference type="Proteomes" id="UP000321907">
    <property type="component" value="Unassembled WGS sequence"/>
</dbReference>
<reference evidence="1 2" key="1">
    <citation type="submission" date="2019-08" db="EMBL/GenBank/DDBJ databases">
        <title>Lewinella sp. strain SSH13 Genome sequencing and assembly.</title>
        <authorList>
            <person name="Kim I."/>
        </authorList>
    </citation>
    <scope>NUCLEOTIDE SEQUENCE [LARGE SCALE GENOMIC DNA]</scope>
    <source>
        <strain evidence="1 2">SSH13</strain>
    </source>
</reference>
<accession>A0A5C7FIX5</accession>
<dbReference type="RefSeq" id="WP_147929151.1">
    <property type="nucleotide sequence ID" value="NZ_VOXD01000003.1"/>
</dbReference>
<organism evidence="1 2">
    <name type="scientific">Neolewinella aurantiaca</name>
    <dbReference type="NCBI Taxonomy" id="2602767"/>
    <lineage>
        <taxon>Bacteria</taxon>
        <taxon>Pseudomonadati</taxon>
        <taxon>Bacteroidota</taxon>
        <taxon>Saprospiria</taxon>
        <taxon>Saprospirales</taxon>
        <taxon>Lewinellaceae</taxon>
        <taxon>Neolewinella</taxon>
    </lineage>
</organism>
<dbReference type="AlphaFoldDB" id="A0A5C7FIX5"/>
<dbReference type="EMBL" id="VOXD01000003">
    <property type="protein sequence ID" value="TXF91132.1"/>
    <property type="molecule type" value="Genomic_DNA"/>
</dbReference>
<protein>
    <submittedName>
        <fullName evidence="1">Uncharacterized protein</fullName>
    </submittedName>
</protein>
<evidence type="ECO:0000313" key="2">
    <source>
        <dbReference type="Proteomes" id="UP000321907"/>
    </source>
</evidence>
<sequence>MTRTIYTLFLLLSFIFFSVDLLSQSKDEIQIFTKVGIASSNPKQERFEKAGHSLVIGFEYRTRDMISKIHGIAGLSVESFQHTNFMQGGGYLRQNGVEFPVISHLTRAGFIGGGGFVGLGTEIKKINVKIYYGRSYLLKGNYTKIEIEHLGNEIINTNSPYENLSYGEIISTADNSFRLSENNKRTEDYIGFEMGYRIKENIIAGIDVAGYTNWIFDDVIATNQRFSSNPIQSSRGFGGDAHSRQRLSIRLSLRYTL</sequence>
<comment type="caution">
    <text evidence="1">The sequence shown here is derived from an EMBL/GenBank/DDBJ whole genome shotgun (WGS) entry which is preliminary data.</text>
</comment>
<evidence type="ECO:0000313" key="1">
    <source>
        <dbReference type="EMBL" id="TXF91132.1"/>
    </source>
</evidence>
<proteinExistence type="predicted"/>